<accession>A0A8H4NWX0</accession>
<dbReference type="OrthoDB" id="18170at2759"/>
<keyword evidence="12" id="KW-1185">Reference proteome</keyword>
<evidence type="ECO:0000256" key="7">
    <source>
        <dbReference type="ARBA" id="ARBA00022989"/>
    </source>
</evidence>
<evidence type="ECO:0000256" key="5">
    <source>
        <dbReference type="ARBA" id="ARBA00022679"/>
    </source>
</evidence>
<dbReference type="Gene3D" id="1.20.120.1780">
    <property type="entry name" value="UbiA prenyltransferase"/>
    <property type="match status" value="1"/>
</dbReference>
<keyword evidence="7 10" id="KW-1133">Transmembrane helix</keyword>
<dbReference type="Proteomes" id="UP000605986">
    <property type="component" value="Unassembled WGS sequence"/>
</dbReference>
<evidence type="ECO:0000256" key="10">
    <source>
        <dbReference type="SAM" id="Phobius"/>
    </source>
</evidence>
<evidence type="ECO:0000313" key="12">
    <source>
        <dbReference type="Proteomes" id="UP000605986"/>
    </source>
</evidence>
<dbReference type="PANTHER" id="PTHR11048">
    <property type="entry name" value="PRENYLTRANSFERASES"/>
    <property type="match status" value="1"/>
</dbReference>
<feature type="transmembrane region" description="Helical" evidence="10">
    <location>
        <begin position="233"/>
        <end position="253"/>
    </location>
</feature>
<feature type="transmembrane region" description="Helical" evidence="10">
    <location>
        <begin position="56"/>
        <end position="76"/>
    </location>
</feature>
<evidence type="ECO:0000313" key="11">
    <source>
        <dbReference type="EMBL" id="KAF4447571.1"/>
    </source>
</evidence>
<reference evidence="11" key="1">
    <citation type="submission" date="2020-01" db="EMBL/GenBank/DDBJ databases">
        <title>Identification and distribution of gene clusters putatively required for synthesis of sphingolipid metabolism inhibitors in phylogenetically diverse species of the filamentous fungus Fusarium.</title>
        <authorList>
            <person name="Kim H.-S."/>
            <person name="Busman M."/>
            <person name="Brown D.W."/>
            <person name="Divon H."/>
            <person name="Uhlig S."/>
            <person name="Proctor R.H."/>
        </authorList>
    </citation>
    <scope>NUCLEOTIDE SEQUENCE</scope>
    <source>
        <strain evidence="11">NRRL 53441</strain>
    </source>
</reference>
<dbReference type="InterPro" id="IPR044878">
    <property type="entry name" value="UbiA_sf"/>
</dbReference>
<feature type="transmembrane region" description="Helical" evidence="10">
    <location>
        <begin position="192"/>
        <end position="212"/>
    </location>
</feature>
<evidence type="ECO:0000256" key="1">
    <source>
        <dbReference type="ARBA" id="ARBA00001946"/>
    </source>
</evidence>
<dbReference type="AlphaFoldDB" id="A0A8H4NWX0"/>
<evidence type="ECO:0000256" key="9">
    <source>
        <dbReference type="ARBA" id="ARBA00075214"/>
    </source>
</evidence>
<evidence type="ECO:0000256" key="3">
    <source>
        <dbReference type="ARBA" id="ARBA00004721"/>
    </source>
</evidence>
<evidence type="ECO:0000256" key="8">
    <source>
        <dbReference type="ARBA" id="ARBA00023136"/>
    </source>
</evidence>
<dbReference type="FunFam" id="1.20.120.1780:FF:000001">
    <property type="entry name" value="4-hydroxybenzoate octaprenyltransferase"/>
    <property type="match status" value="1"/>
</dbReference>
<protein>
    <recommendedName>
        <fullName evidence="9">Diterpenoid pyrone biosynthesis cluster protein C</fullName>
    </recommendedName>
</protein>
<feature type="transmembrane region" description="Helical" evidence="10">
    <location>
        <begin position="96"/>
        <end position="118"/>
    </location>
</feature>
<comment type="similarity">
    <text evidence="4">Belongs to the UbiA prenyltransferase family.</text>
</comment>
<proteinExistence type="inferred from homology"/>
<dbReference type="GO" id="GO:0016114">
    <property type="term" value="P:terpenoid biosynthetic process"/>
    <property type="evidence" value="ECO:0007669"/>
    <property type="project" value="UniProtKB-UniPathway"/>
</dbReference>
<dbReference type="GO" id="GO:0016765">
    <property type="term" value="F:transferase activity, transferring alkyl or aryl (other than methyl) groups"/>
    <property type="evidence" value="ECO:0007669"/>
    <property type="project" value="InterPro"/>
</dbReference>
<sequence>MLARSNTKFLRELLILSRFHKYNPVFTTFAGAWSALLAGAAELADQRSTISPAFVFQQTALCVLAAYLFCGAGMVWNDWIDRDIDANVARTKNRPLATGSVTTAEAMVWMMSQVIMSWGVLHVMLDNKDVLKHLIPVMVASILYPFGKRPLARKLLIYPQYILAFTIAWPAIPGRAAICGQHETFAETTRQCLPLCVMVFFWTIYLNTAYSYQDVVDDRKMKVNSFYNIAGNHIHILLVLLVSPVLVCLHIYLAGFESTWLWVSWMGVWAITLIGQLAQFDPKQPASGGTLHKSNFILGVWTIIACAVEVSLAAV</sequence>
<feature type="transmembrane region" description="Helical" evidence="10">
    <location>
        <begin position="296"/>
        <end position="314"/>
    </location>
</feature>
<dbReference type="FunFam" id="1.10.357.140:FF:000008">
    <property type="entry name" value="4-hydroxybenzoate octaprenyltransferase"/>
    <property type="match status" value="1"/>
</dbReference>
<feature type="transmembrane region" description="Helical" evidence="10">
    <location>
        <begin position="259"/>
        <end position="275"/>
    </location>
</feature>
<comment type="pathway">
    <text evidence="3">Secondary metabolite biosynthesis; terpenoid biosynthesis.</text>
</comment>
<dbReference type="EMBL" id="JAADJG010000391">
    <property type="protein sequence ID" value="KAF4447571.1"/>
    <property type="molecule type" value="Genomic_DNA"/>
</dbReference>
<name>A0A8H4NWX0_9HYPO</name>
<evidence type="ECO:0000256" key="2">
    <source>
        <dbReference type="ARBA" id="ARBA00004141"/>
    </source>
</evidence>
<gene>
    <name evidence="11" type="ORF">F53441_8898</name>
</gene>
<keyword evidence="8 10" id="KW-0472">Membrane</keyword>
<feature type="transmembrane region" description="Helical" evidence="10">
    <location>
        <begin position="155"/>
        <end position="172"/>
    </location>
</feature>
<dbReference type="GO" id="GO:0005886">
    <property type="term" value="C:plasma membrane"/>
    <property type="evidence" value="ECO:0007669"/>
    <property type="project" value="TreeGrafter"/>
</dbReference>
<dbReference type="Gene3D" id="1.10.357.140">
    <property type="entry name" value="UbiA prenyltransferase"/>
    <property type="match status" value="1"/>
</dbReference>
<organism evidence="11 12">
    <name type="scientific">Fusarium austroafricanum</name>
    <dbReference type="NCBI Taxonomy" id="2364996"/>
    <lineage>
        <taxon>Eukaryota</taxon>
        <taxon>Fungi</taxon>
        <taxon>Dikarya</taxon>
        <taxon>Ascomycota</taxon>
        <taxon>Pezizomycotina</taxon>
        <taxon>Sordariomycetes</taxon>
        <taxon>Hypocreomycetidae</taxon>
        <taxon>Hypocreales</taxon>
        <taxon>Nectriaceae</taxon>
        <taxon>Fusarium</taxon>
        <taxon>Fusarium concolor species complex</taxon>
    </lineage>
</organism>
<dbReference type="CDD" id="cd13959">
    <property type="entry name" value="PT_UbiA_COQ2"/>
    <property type="match status" value="1"/>
</dbReference>
<dbReference type="PANTHER" id="PTHR11048:SF28">
    <property type="entry name" value="4-HYDROXYBENZOATE POLYPRENYLTRANSFERASE, MITOCHONDRIAL"/>
    <property type="match status" value="1"/>
</dbReference>
<evidence type="ECO:0000256" key="6">
    <source>
        <dbReference type="ARBA" id="ARBA00022692"/>
    </source>
</evidence>
<dbReference type="Pfam" id="PF01040">
    <property type="entry name" value="UbiA"/>
    <property type="match status" value="1"/>
</dbReference>
<keyword evidence="6 10" id="KW-0812">Transmembrane</keyword>
<dbReference type="InterPro" id="IPR030470">
    <property type="entry name" value="UbiA_prenylTrfase_CS"/>
</dbReference>
<dbReference type="InterPro" id="IPR039653">
    <property type="entry name" value="Prenyltransferase"/>
</dbReference>
<comment type="subcellular location">
    <subcellularLocation>
        <location evidence="2">Membrane</location>
        <topology evidence="2">Multi-pass membrane protein</topology>
    </subcellularLocation>
</comment>
<dbReference type="PROSITE" id="PS00943">
    <property type="entry name" value="UBIA"/>
    <property type="match status" value="1"/>
</dbReference>
<dbReference type="UniPathway" id="UPA00213"/>
<dbReference type="InterPro" id="IPR000537">
    <property type="entry name" value="UbiA_prenyltransferase"/>
</dbReference>
<comment type="cofactor">
    <cofactor evidence="1">
        <name>Mg(2+)</name>
        <dbReference type="ChEBI" id="CHEBI:18420"/>
    </cofactor>
</comment>
<keyword evidence="5 11" id="KW-0808">Transferase</keyword>
<evidence type="ECO:0000256" key="4">
    <source>
        <dbReference type="ARBA" id="ARBA00005985"/>
    </source>
</evidence>
<comment type="caution">
    <text evidence="11">The sequence shown here is derived from an EMBL/GenBank/DDBJ whole genome shotgun (WGS) entry which is preliminary data.</text>
</comment>